<evidence type="ECO:0000313" key="7">
    <source>
        <dbReference type="Proteomes" id="UP001165679"/>
    </source>
</evidence>
<reference evidence="6" key="2">
    <citation type="submission" date="2022-10" db="EMBL/GenBank/DDBJ databases">
        <authorList>
            <person name="Trinh H.N."/>
        </authorList>
    </citation>
    <scope>NUCLEOTIDE SEQUENCE</scope>
    <source>
        <strain evidence="6">RN2-1</strain>
    </source>
</reference>
<accession>A0AA41YIT1</accession>
<dbReference type="InterPro" id="IPR050166">
    <property type="entry name" value="ABC_transporter_ATP-bind"/>
</dbReference>
<dbReference type="EMBL" id="JAPDNT010000001">
    <property type="protein sequence ID" value="MCW3473250.1"/>
    <property type="molecule type" value="Genomic_DNA"/>
</dbReference>
<dbReference type="PROSITE" id="PS50893">
    <property type="entry name" value="ABC_TRANSPORTER_2"/>
    <property type="match status" value="1"/>
</dbReference>
<dbReference type="GO" id="GO:0016887">
    <property type="term" value="F:ATP hydrolysis activity"/>
    <property type="evidence" value="ECO:0007669"/>
    <property type="project" value="InterPro"/>
</dbReference>
<dbReference type="PANTHER" id="PTHR42788">
    <property type="entry name" value="TAURINE IMPORT ATP-BINDING PROTEIN-RELATED"/>
    <property type="match status" value="1"/>
</dbReference>
<keyword evidence="3" id="KW-0547">Nucleotide-binding</keyword>
<keyword evidence="7" id="KW-1185">Reference proteome</keyword>
<comment type="caution">
    <text evidence="6">The sequence shown here is derived from an EMBL/GenBank/DDBJ whole genome shotgun (WGS) entry which is preliminary data.</text>
</comment>
<reference evidence="6" key="1">
    <citation type="submission" date="2022-09" db="EMBL/GenBank/DDBJ databases">
        <title>Rhodovastum sp. nov. RN2-1 isolated from soil in Seongnam, South Korea.</title>
        <authorList>
            <person name="Le N.T."/>
        </authorList>
    </citation>
    <scope>NUCLEOTIDE SEQUENCE</scope>
    <source>
        <strain evidence="6">RN2-1</strain>
    </source>
</reference>
<dbReference type="Pfam" id="PF00005">
    <property type="entry name" value="ABC_tran"/>
    <property type="match status" value="1"/>
</dbReference>
<keyword evidence="4 6" id="KW-0067">ATP-binding</keyword>
<dbReference type="AlphaFoldDB" id="A0AA41YIT1"/>
<dbReference type="Gene3D" id="3.40.50.300">
    <property type="entry name" value="P-loop containing nucleotide triphosphate hydrolases"/>
    <property type="match status" value="1"/>
</dbReference>
<sequence>MPGDVALDVCIEAKTFHAGQATVLREVRFRAAPGEFIALFGPSGVGKTTTLRIVLGLDTAFTGRVRRGRGRIGVVFQEPRLAPWLNVADNLRLVATDGVPAPDIPTLLDEVGLSGGGGHMPRELSLGMARRAALARALAVTPDLLVLDEPFASTDPQLGASLATMTARWARRRGATVLLATHDLDQALAVADRVLVLFGHPATLAADLAVPEATDGAAVALMRETLLLRFPFLGTGEDRPAASP</sequence>
<dbReference type="InterPro" id="IPR017871">
    <property type="entry name" value="ABC_transporter-like_CS"/>
</dbReference>
<dbReference type="PROSITE" id="PS00211">
    <property type="entry name" value="ABC_TRANSPORTER_1"/>
    <property type="match status" value="1"/>
</dbReference>
<evidence type="ECO:0000256" key="3">
    <source>
        <dbReference type="ARBA" id="ARBA00022741"/>
    </source>
</evidence>
<proteinExistence type="inferred from homology"/>
<evidence type="ECO:0000256" key="4">
    <source>
        <dbReference type="ARBA" id="ARBA00022840"/>
    </source>
</evidence>
<dbReference type="Proteomes" id="UP001165679">
    <property type="component" value="Unassembled WGS sequence"/>
</dbReference>
<evidence type="ECO:0000259" key="5">
    <source>
        <dbReference type="PROSITE" id="PS50893"/>
    </source>
</evidence>
<evidence type="ECO:0000313" key="6">
    <source>
        <dbReference type="EMBL" id="MCW3473250.1"/>
    </source>
</evidence>
<dbReference type="GO" id="GO:0005524">
    <property type="term" value="F:ATP binding"/>
    <property type="evidence" value="ECO:0007669"/>
    <property type="project" value="UniProtKB-KW"/>
</dbReference>
<dbReference type="PANTHER" id="PTHR42788:SF19">
    <property type="entry name" value="ALIPHATIC SULFONATES IMPORT ATP-BINDING PROTEIN SSUB 2"/>
    <property type="match status" value="1"/>
</dbReference>
<protein>
    <submittedName>
        <fullName evidence="6">ATP-binding cassette domain-containing protein</fullName>
    </submittedName>
</protein>
<feature type="domain" description="ABC transporter" evidence="5">
    <location>
        <begin position="9"/>
        <end position="224"/>
    </location>
</feature>
<evidence type="ECO:0000256" key="1">
    <source>
        <dbReference type="ARBA" id="ARBA00005417"/>
    </source>
</evidence>
<dbReference type="SUPFAM" id="SSF52540">
    <property type="entry name" value="P-loop containing nucleoside triphosphate hydrolases"/>
    <property type="match status" value="1"/>
</dbReference>
<keyword evidence="2" id="KW-0813">Transport</keyword>
<dbReference type="InterPro" id="IPR003593">
    <property type="entry name" value="AAA+_ATPase"/>
</dbReference>
<organism evidence="6 7">
    <name type="scientific">Limobrevibacterium gyesilva</name>
    <dbReference type="NCBI Taxonomy" id="2991712"/>
    <lineage>
        <taxon>Bacteria</taxon>
        <taxon>Pseudomonadati</taxon>
        <taxon>Pseudomonadota</taxon>
        <taxon>Alphaproteobacteria</taxon>
        <taxon>Acetobacterales</taxon>
        <taxon>Acetobacteraceae</taxon>
        <taxon>Limobrevibacterium</taxon>
    </lineage>
</organism>
<gene>
    <name evidence="6" type="ORF">OL599_01535</name>
</gene>
<dbReference type="InterPro" id="IPR003439">
    <property type="entry name" value="ABC_transporter-like_ATP-bd"/>
</dbReference>
<comment type="similarity">
    <text evidence="1">Belongs to the ABC transporter superfamily.</text>
</comment>
<name>A0AA41YIT1_9PROT</name>
<dbReference type="SMART" id="SM00382">
    <property type="entry name" value="AAA"/>
    <property type="match status" value="1"/>
</dbReference>
<dbReference type="InterPro" id="IPR027417">
    <property type="entry name" value="P-loop_NTPase"/>
</dbReference>
<evidence type="ECO:0000256" key="2">
    <source>
        <dbReference type="ARBA" id="ARBA00022448"/>
    </source>
</evidence>